<keyword evidence="7 11" id="KW-0472">Membrane</keyword>
<dbReference type="InterPro" id="IPR036179">
    <property type="entry name" value="Ig-like_dom_sf"/>
</dbReference>
<proteinExistence type="predicted"/>
<reference evidence="13" key="2">
    <citation type="submission" date="2025-09" db="UniProtKB">
        <authorList>
            <consortium name="Ensembl"/>
        </authorList>
    </citation>
    <scope>IDENTIFICATION</scope>
</reference>
<keyword evidence="14" id="KW-1185">Reference proteome</keyword>
<dbReference type="Proteomes" id="UP000261520">
    <property type="component" value="Unplaced"/>
</dbReference>
<dbReference type="FunFam" id="2.60.40.10:FF:000076">
    <property type="entry name" value="Leucine-rich repeat and Ig domain-containing 4"/>
    <property type="match status" value="1"/>
</dbReference>
<keyword evidence="5" id="KW-0677">Repeat</keyword>
<organism evidence="13 14">
    <name type="scientific">Periophthalmus magnuspinnatus</name>
    <dbReference type="NCBI Taxonomy" id="409849"/>
    <lineage>
        <taxon>Eukaryota</taxon>
        <taxon>Metazoa</taxon>
        <taxon>Chordata</taxon>
        <taxon>Craniata</taxon>
        <taxon>Vertebrata</taxon>
        <taxon>Euteleostomi</taxon>
        <taxon>Actinopterygii</taxon>
        <taxon>Neopterygii</taxon>
        <taxon>Teleostei</taxon>
        <taxon>Neoteleostei</taxon>
        <taxon>Acanthomorphata</taxon>
        <taxon>Gobiaria</taxon>
        <taxon>Gobiiformes</taxon>
        <taxon>Gobioidei</taxon>
        <taxon>Gobiidae</taxon>
        <taxon>Oxudercinae</taxon>
        <taxon>Periophthalmus</taxon>
    </lineage>
</organism>
<evidence type="ECO:0000256" key="5">
    <source>
        <dbReference type="ARBA" id="ARBA00022737"/>
    </source>
</evidence>
<dbReference type="SUPFAM" id="SSF48726">
    <property type="entry name" value="Immunoglobulin"/>
    <property type="match status" value="1"/>
</dbReference>
<dbReference type="InterPro" id="IPR050541">
    <property type="entry name" value="LRR_TM_domain-containing"/>
</dbReference>
<evidence type="ECO:0000256" key="1">
    <source>
        <dbReference type="ARBA" id="ARBA00004479"/>
    </source>
</evidence>
<keyword evidence="4" id="KW-0732">Signal</keyword>
<dbReference type="AlphaFoldDB" id="A0A3B4AL10"/>
<evidence type="ECO:0000256" key="11">
    <source>
        <dbReference type="SAM" id="Phobius"/>
    </source>
</evidence>
<dbReference type="PANTHER" id="PTHR24369">
    <property type="entry name" value="ANTIGEN BSP, PUTATIVE-RELATED"/>
    <property type="match status" value="1"/>
</dbReference>
<evidence type="ECO:0000313" key="13">
    <source>
        <dbReference type="Ensembl" id="ENSPMGP00000017822.1"/>
    </source>
</evidence>
<evidence type="ECO:0000256" key="8">
    <source>
        <dbReference type="ARBA" id="ARBA00023157"/>
    </source>
</evidence>
<reference evidence="13" key="1">
    <citation type="submission" date="2025-08" db="UniProtKB">
        <authorList>
            <consortium name="Ensembl"/>
        </authorList>
    </citation>
    <scope>IDENTIFICATION</scope>
</reference>
<evidence type="ECO:0000313" key="14">
    <source>
        <dbReference type="Proteomes" id="UP000261520"/>
    </source>
</evidence>
<dbReference type="FunFam" id="3.80.10.10:FF:000014">
    <property type="entry name" value="Leucine-rich repeat and immunoglobulin-like domain-containing nogo receptor-interacting protein 1"/>
    <property type="match status" value="1"/>
</dbReference>
<dbReference type="STRING" id="409849.ENSPMGP00000017822"/>
<dbReference type="SMART" id="SM00409">
    <property type="entry name" value="IG"/>
    <property type="match status" value="1"/>
</dbReference>
<dbReference type="PROSITE" id="PS50835">
    <property type="entry name" value="IG_LIKE"/>
    <property type="match status" value="1"/>
</dbReference>
<dbReference type="InterPro" id="IPR003599">
    <property type="entry name" value="Ig_sub"/>
</dbReference>
<keyword evidence="10" id="KW-0393">Immunoglobulin domain</keyword>
<dbReference type="InterPro" id="IPR001611">
    <property type="entry name" value="Leu-rich_rpt"/>
</dbReference>
<dbReference type="SMART" id="SM00408">
    <property type="entry name" value="IGc2"/>
    <property type="match status" value="1"/>
</dbReference>
<keyword evidence="3 11" id="KW-0812">Transmembrane</keyword>
<keyword evidence="2" id="KW-0433">Leucine-rich repeat</keyword>
<evidence type="ECO:0000256" key="2">
    <source>
        <dbReference type="ARBA" id="ARBA00022614"/>
    </source>
</evidence>
<dbReference type="InterPro" id="IPR013783">
    <property type="entry name" value="Ig-like_fold"/>
</dbReference>
<dbReference type="SMART" id="SM00369">
    <property type="entry name" value="LRR_TYP"/>
    <property type="match status" value="8"/>
</dbReference>
<evidence type="ECO:0000256" key="9">
    <source>
        <dbReference type="ARBA" id="ARBA00023180"/>
    </source>
</evidence>
<dbReference type="InterPro" id="IPR003591">
    <property type="entry name" value="Leu-rich_rpt_typical-subtyp"/>
</dbReference>
<evidence type="ECO:0000259" key="12">
    <source>
        <dbReference type="PROSITE" id="PS50835"/>
    </source>
</evidence>
<dbReference type="InterPro" id="IPR032675">
    <property type="entry name" value="LRR_dom_sf"/>
</dbReference>
<dbReference type="Pfam" id="PF13855">
    <property type="entry name" value="LRR_8"/>
    <property type="match status" value="3"/>
</dbReference>
<dbReference type="Gene3D" id="2.60.40.10">
    <property type="entry name" value="Immunoglobulins"/>
    <property type="match status" value="1"/>
</dbReference>
<evidence type="ECO:0000256" key="6">
    <source>
        <dbReference type="ARBA" id="ARBA00022989"/>
    </source>
</evidence>
<name>A0A3B4AL10_9GOBI</name>
<dbReference type="InterPro" id="IPR003598">
    <property type="entry name" value="Ig_sub2"/>
</dbReference>
<dbReference type="Ensembl" id="ENSPMGT00000019018.1">
    <property type="protein sequence ID" value="ENSPMGP00000017822.1"/>
    <property type="gene ID" value="ENSPMGG00000014589.1"/>
</dbReference>
<keyword evidence="9" id="KW-0325">Glycoprotein</keyword>
<comment type="subcellular location">
    <subcellularLocation>
        <location evidence="1">Membrane</location>
        <topology evidence="1">Single-pass type I membrane protein</topology>
    </subcellularLocation>
</comment>
<evidence type="ECO:0000256" key="10">
    <source>
        <dbReference type="ARBA" id="ARBA00023319"/>
    </source>
</evidence>
<feature type="transmembrane region" description="Helical" evidence="11">
    <location>
        <begin position="526"/>
        <end position="551"/>
    </location>
</feature>
<keyword evidence="6 11" id="KW-1133">Transmembrane helix</keyword>
<evidence type="ECO:0000256" key="4">
    <source>
        <dbReference type="ARBA" id="ARBA00022729"/>
    </source>
</evidence>
<feature type="domain" description="Ig-like" evidence="12">
    <location>
        <begin position="428"/>
        <end position="516"/>
    </location>
</feature>
<accession>A0A3B4AL10</accession>
<evidence type="ECO:0000256" key="7">
    <source>
        <dbReference type="ARBA" id="ARBA00023136"/>
    </source>
</evidence>
<dbReference type="SUPFAM" id="SSF52058">
    <property type="entry name" value="L domain-like"/>
    <property type="match status" value="1"/>
</dbReference>
<dbReference type="Pfam" id="PF13927">
    <property type="entry name" value="Ig_3"/>
    <property type="match status" value="1"/>
</dbReference>
<feature type="transmembrane region" description="Helical" evidence="11">
    <location>
        <begin position="21"/>
        <end position="40"/>
    </location>
</feature>
<dbReference type="GO" id="GO:0005886">
    <property type="term" value="C:plasma membrane"/>
    <property type="evidence" value="ECO:0007669"/>
    <property type="project" value="UniProtKB-SubCell"/>
</dbReference>
<sequence>MQNWQFSLTSCFYQSAGLQMFLGIMLNWAALYLFGAGIALSSEIQCPQTCFCNASEQMVNCTFIQLTTIPNNLPLNAKSVSLTHNKIRSLGSQQFQGLTRLHELDLSDNILAIIEVQAFVGLQALVTLKLARNHLKIIPVEVFSGLPKLQLLDISDNEILVLLAFTFRDLPSLRCLKASQNDLVFVSHNAFTGLTNLQELYLDGGNLTEVPTRAITQLGELKTLNFHHFGLVMLPNFSLYPLGHLKELVISQWAMLETLSVNSLFGLNLTSLTITHCNLSTVPYIPLHHLVYLVRLDLSYNPITYIYKNVLGGLLRLQEFQLVGGSLLHIELDGFKGLVYFRVLNISRNYLTTLESGIFHSINTLKVLGLDNNPLVCDCRLLWVVKRQSYLNFGGNLPVCTKSSQEEELNFLEFSQDEISRLLTCRRPRIRRRKKQEVTVEQGHTVMLYCNAEGDPWPSVTWLNPGLRPLSPIGRLRALPNGSLEVRYAQPQDSGTYVCVASNAAGNDTLPPKNTTQDFPFDVKTLLIATTIGFLSFSSSVCLCFIFMFFWSKSKGQIKHTATIAYVPRSTMSNSNSGNCAETTGRFTMKLL</sequence>
<evidence type="ECO:0000256" key="3">
    <source>
        <dbReference type="ARBA" id="ARBA00022692"/>
    </source>
</evidence>
<keyword evidence="8" id="KW-1015">Disulfide bond</keyword>
<dbReference type="PANTHER" id="PTHR24369:SF211">
    <property type="entry name" value="LEUCINE-RICH REPEAT-CONTAINING PROTEIN 15-LIKE"/>
    <property type="match status" value="1"/>
</dbReference>
<dbReference type="Gene3D" id="3.80.10.10">
    <property type="entry name" value="Ribonuclease Inhibitor"/>
    <property type="match status" value="1"/>
</dbReference>
<dbReference type="InterPro" id="IPR007110">
    <property type="entry name" value="Ig-like_dom"/>
</dbReference>
<protein>
    <recommendedName>
        <fullName evidence="12">Ig-like domain-containing protein</fullName>
    </recommendedName>
</protein>